<keyword evidence="1" id="KW-1133">Transmembrane helix</keyword>
<accession>A0A1I6NYZ5</accession>
<sequence>METKVLIFIVLAFFVAVGIAGFQYIFKNKERSQLNYWLSFLRFLALFSIFILLINPSVKKRIIETIKPKLLVAIDNSSSIKHQSQSENVLNFVELLKNNTALNDKFEVDFYQFGTQLNTLDSLSFKESKTNLQLPFKEFSKLYKDETNPIVIITDGNQTLGNNVAFANYKSPVYPFIVGDTTIVEDIFINQLNVNQFTYINNNLPVEVFINYNGDKSVTKTFKVYHNNKVVYNKQIEFSTTKKVHTESFFITSKQSGNQYYTAVIEPLVNEKNKENNSKIFSVNVIEDQTKILLLTSITHPDLGMLKKAIESNKQRSVTILNIDNKNLKLIDYQLIIIYQPNNKFNAVFKEVVDKKLNHFIITGLSTDWNFLNSAQKIFSKTVTNQSEKYSPVLNKEYAIFQTNEIDFNSFAPLEDLFGEVNFSSTYNTLLYQKIGTITLQKPLLATYEVANQKGAILFGENSWQWRMNNFKENRSFEQFDGFIANLIQYLSSTQLNKRLNVVIEPMYYTNETISISASYLDKNLNFDDRSKLWITVFNNNKTILKKVPFALEFNSFNLELSDLKAGDYNYTVSVENQKETVSGIFKVLPFDVEQQFSNSNPQDLKILAQNTNGTIFYNNQENKLIQQLLLNDSYKIIQKSTIEKTPLIEWKWLLAFIVILLTIEWFMRKYYGKI</sequence>
<dbReference type="SUPFAM" id="SSF52317">
    <property type="entry name" value="Class I glutamine amidotransferase-like"/>
    <property type="match status" value="1"/>
</dbReference>
<keyword evidence="1" id="KW-0472">Membrane</keyword>
<keyword evidence="3" id="KW-1185">Reference proteome</keyword>
<evidence type="ECO:0000313" key="2">
    <source>
        <dbReference type="EMBL" id="SFS33065.1"/>
    </source>
</evidence>
<protein>
    <recommendedName>
        <fullName evidence="4">VWA domain-containing protein</fullName>
    </recommendedName>
</protein>
<dbReference type="SUPFAM" id="SSF53300">
    <property type="entry name" value="vWA-like"/>
    <property type="match status" value="1"/>
</dbReference>
<feature type="transmembrane region" description="Helical" evidence="1">
    <location>
        <begin position="38"/>
        <end position="58"/>
    </location>
</feature>
<feature type="transmembrane region" description="Helical" evidence="1">
    <location>
        <begin position="6"/>
        <end position="26"/>
    </location>
</feature>
<dbReference type="Proteomes" id="UP000199312">
    <property type="component" value="Unassembled WGS sequence"/>
</dbReference>
<dbReference type="STRING" id="593133.SAMN04488006_0723"/>
<reference evidence="3" key="1">
    <citation type="submission" date="2016-10" db="EMBL/GenBank/DDBJ databases">
        <authorList>
            <person name="Varghese N."/>
            <person name="Submissions S."/>
        </authorList>
    </citation>
    <scope>NUCLEOTIDE SEQUENCE [LARGE SCALE GENOMIC DNA]</scope>
    <source>
        <strain evidence="3">DSM 24450</strain>
    </source>
</reference>
<dbReference type="OrthoDB" id="9763076at2"/>
<proteinExistence type="predicted"/>
<dbReference type="PANTHER" id="PTHR37947">
    <property type="entry name" value="BLL2462 PROTEIN"/>
    <property type="match status" value="1"/>
</dbReference>
<dbReference type="RefSeq" id="WP_090222722.1">
    <property type="nucleotide sequence ID" value="NZ_FOZP01000001.1"/>
</dbReference>
<dbReference type="InterPro" id="IPR036465">
    <property type="entry name" value="vWFA_dom_sf"/>
</dbReference>
<organism evidence="2 3">
    <name type="scientific">Lutibacter maritimus</name>
    <dbReference type="NCBI Taxonomy" id="593133"/>
    <lineage>
        <taxon>Bacteria</taxon>
        <taxon>Pseudomonadati</taxon>
        <taxon>Bacteroidota</taxon>
        <taxon>Flavobacteriia</taxon>
        <taxon>Flavobacteriales</taxon>
        <taxon>Flavobacteriaceae</taxon>
        <taxon>Lutibacter</taxon>
    </lineage>
</organism>
<name>A0A1I6NYZ5_9FLAO</name>
<evidence type="ECO:0000256" key="1">
    <source>
        <dbReference type="SAM" id="Phobius"/>
    </source>
</evidence>
<dbReference type="InterPro" id="IPR029062">
    <property type="entry name" value="Class_I_gatase-like"/>
</dbReference>
<gene>
    <name evidence="2" type="ORF">SAMN04488006_0723</name>
</gene>
<dbReference type="EMBL" id="FOZP01000001">
    <property type="protein sequence ID" value="SFS33065.1"/>
    <property type="molecule type" value="Genomic_DNA"/>
</dbReference>
<dbReference type="PANTHER" id="PTHR37947:SF1">
    <property type="entry name" value="BLL2462 PROTEIN"/>
    <property type="match status" value="1"/>
</dbReference>
<keyword evidence="1" id="KW-0812">Transmembrane</keyword>
<evidence type="ECO:0008006" key="4">
    <source>
        <dbReference type="Google" id="ProtNLM"/>
    </source>
</evidence>
<evidence type="ECO:0000313" key="3">
    <source>
        <dbReference type="Proteomes" id="UP000199312"/>
    </source>
</evidence>
<dbReference type="AlphaFoldDB" id="A0A1I6NYZ5"/>